<dbReference type="AlphaFoldDB" id="A0AA35TSP4"/>
<organism evidence="2 3">
    <name type="scientific">Geodia barretti</name>
    <name type="common">Barrett's horny sponge</name>
    <dbReference type="NCBI Taxonomy" id="519541"/>
    <lineage>
        <taxon>Eukaryota</taxon>
        <taxon>Metazoa</taxon>
        <taxon>Porifera</taxon>
        <taxon>Demospongiae</taxon>
        <taxon>Heteroscleromorpha</taxon>
        <taxon>Tetractinellida</taxon>
        <taxon>Astrophorina</taxon>
        <taxon>Geodiidae</taxon>
        <taxon>Geodia</taxon>
    </lineage>
</organism>
<keyword evidence="3" id="KW-1185">Reference proteome</keyword>
<evidence type="ECO:0000256" key="1">
    <source>
        <dbReference type="SAM" id="Phobius"/>
    </source>
</evidence>
<proteinExistence type="predicted"/>
<dbReference type="Proteomes" id="UP001174909">
    <property type="component" value="Unassembled WGS sequence"/>
</dbReference>
<protein>
    <submittedName>
        <fullName evidence="2">Uncharacterized protein</fullName>
    </submittedName>
</protein>
<feature type="transmembrane region" description="Helical" evidence="1">
    <location>
        <begin position="51"/>
        <end position="71"/>
    </location>
</feature>
<gene>
    <name evidence="2" type="ORF">GBAR_LOCUS29370</name>
</gene>
<reference evidence="2" key="1">
    <citation type="submission" date="2023-03" db="EMBL/GenBank/DDBJ databases">
        <authorList>
            <person name="Steffen K."/>
            <person name="Cardenas P."/>
        </authorList>
    </citation>
    <scope>NUCLEOTIDE SEQUENCE</scope>
</reference>
<dbReference type="EMBL" id="CASHTH010004120">
    <property type="protein sequence ID" value="CAI8053758.1"/>
    <property type="molecule type" value="Genomic_DNA"/>
</dbReference>
<accession>A0AA35TSP4</accession>
<comment type="caution">
    <text evidence="2">The sequence shown here is derived from an EMBL/GenBank/DDBJ whole genome shotgun (WGS) entry which is preliminary data.</text>
</comment>
<keyword evidence="1" id="KW-1133">Transmembrane helix</keyword>
<sequence length="122" mass="14342">MASRRFLLLSVIVVLVLVQVIVFLAWARPKVFKFQLHANVMRSLSSDRNQLALYGKPLIILFVVHVVHYFHLQHIQWYHSNLGIYSREFSIISQVSLFQLLISCKNCFLGFWGKKRCPCFLF</sequence>
<name>A0AA35TSP4_GEOBA</name>
<evidence type="ECO:0000313" key="3">
    <source>
        <dbReference type="Proteomes" id="UP001174909"/>
    </source>
</evidence>
<keyword evidence="1" id="KW-0812">Transmembrane</keyword>
<feature type="transmembrane region" description="Helical" evidence="1">
    <location>
        <begin position="6"/>
        <end position="27"/>
    </location>
</feature>
<keyword evidence="1" id="KW-0472">Membrane</keyword>
<evidence type="ECO:0000313" key="2">
    <source>
        <dbReference type="EMBL" id="CAI8053758.1"/>
    </source>
</evidence>